<dbReference type="InterPro" id="IPR007111">
    <property type="entry name" value="NACHT_NTPase"/>
</dbReference>
<reference evidence="4" key="1">
    <citation type="submission" date="2015-11" db="EMBL/GenBank/DDBJ databases">
        <authorList>
            <person name="Kumar R."/>
            <person name="Singh D."/>
            <person name="Swarnkar M.K."/>
            <person name="Singh A.K."/>
            <person name="Kumar S."/>
        </authorList>
    </citation>
    <scope>NUCLEOTIDE SEQUENCE [LARGE SCALE GENOMIC DNA]</scope>
    <source>
        <strain evidence="4">ERGS4:06</strain>
    </source>
</reference>
<dbReference type="Pfam" id="PF05729">
    <property type="entry name" value="NACHT"/>
    <property type="match status" value="1"/>
</dbReference>
<evidence type="ECO:0000313" key="3">
    <source>
        <dbReference type="EMBL" id="ALO68200.1"/>
    </source>
</evidence>
<feature type="region of interest" description="Disordered" evidence="1">
    <location>
        <begin position="249"/>
        <end position="268"/>
    </location>
</feature>
<reference evidence="3 4" key="2">
    <citation type="journal article" date="2016" name="J. Biotechnol.">
        <title>Complete genome sequence of Arthrobacter alpinus ERGS4:06, a yellow pigmented bacterium tolerant to cold and radiations isolated from Sikkim Himalaya.</title>
        <authorList>
            <person name="Kumar R."/>
            <person name="Singh D."/>
            <person name="Swarnkar M.K."/>
            <person name="Singh A.K."/>
            <person name="Kumar S."/>
        </authorList>
    </citation>
    <scope>NUCLEOTIDE SEQUENCE [LARGE SCALE GENOMIC DNA]</scope>
    <source>
        <strain evidence="3 4">ERGS4:06</strain>
    </source>
</reference>
<evidence type="ECO:0000313" key="4">
    <source>
        <dbReference type="Proteomes" id="UP000059574"/>
    </source>
</evidence>
<dbReference type="SUPFAM" id="SSF52540">
    <property type="entry name" value="P-loop containing nucleoside triphosphate hydrolases"/>
    <property type="match status" value="1"/>
</dbReference>
<dbReference type="InterPro" id="IPR027417">
    <property type="entry name" value="P-loop_NTPase"/>
</dbReference>
<proteinExistence type="predicted"/>
<protein>
    <recommendedName>
        <fullName evidence="2">NACHT domain-containing protein</fullName>
    </recommendedName>
</protein>
<gene>
    <name evidence="3" type="ORF">AS189_18960</name>
</gene>
<dbReference type="PROSITE" id="PS50837">
    <property type="entry name" value="NACHT"/>
    <property type="match status" value="1"/>
</dbReference>
<dbReference type="Proteomes" id="UP000059574">
    <property type="component" value="Chromosome"/>
</dbReference>
<evidence type="ECO:0000259" key="2">
    <source>
        <dbReference type="PROSITE" id="PS50837"/>
    </source>
</evidence>
<organism evidence="3 4">
    <name type="scientific">Arthrobacter alpinus</name>
    <dbReference type="NCBI Taxonomy" id="656366"/>
    <lineage>
        <taxon>Bacteria</taxon>
        <taxon>Bacillati</taxon>
        <taxon>Actinomycetota</taxon>
        <taxon>Actinomycetes</taxon>
        <taxon>Micrococcales</taxon>
        <taxon>Micrococcaceae</taxon>
        <taxon>Arthrobacter</taxon>
    </lineage>
</organism>
<accession>A0A0S2M3T3</accession>
<feature type="compositionally biased region" description="Low complexity" evidence="1">
    <location>
        <begin position="250"/>
        <end position="264"/>
    </location>
</feature>
<dbReference type="Gene3D" id="3.40.50.300">
    <property type="entry name" value="P-loop containing nucleotide triphosphate hydrolases"/>
    <property type="match status" value="1"/>
</dbReference>
<dbReference type="EMBL" id="CP013200">
    <property type="protein sequence ID" value="ALO68200.1"/>
    <property type="molecule type" value="Genomic_DNA"/>
</dbReference>
<feature type="domain" description="NACHT" evidence="2">
    <location>
        <begin position="307"/>
        <end position="440"/>
    </location>
</feature>
<evidence type="ECO:0000256" key="1">
    <source>
        <dbReference type="SAM" id="MobiDB-lite"/>
    </source>
</evidence>
<sequence>MLGYRDAERLFLCLLSLVADVSFAKSYGVPGQAQEGIDVYGRLKPQVAARVASRHRFPALERDPSPLASPTEHQQYVTLQSKRVQRVSPSDIKDAVSKFLEGSWAGRSLQFYYATTFDFRGTGLDEAIREQADRLESMGVEFIPWDAERINELLRDQPRLVARFFGEQWVAPFCGQAHASSVPDSQLSQIEFRFLRTELHSLYQAAFVAVASLRPNDGAQLVMLDAVPRPEDTADYWAEVGSSIDAVVQDSSSEDAANSSESPPNVLSATYRSRRSLRSIRLLLSDRRGLPEINGAMPADDWFAGGNRNLLIGAPGAGKSSLLRYIATDLLADEPTSVAMQRSHGDRLPVWLPFGFLCHHLDANDSNSLATAVEAWLTSHARPDLYPLVARALEDDRLLLLIDGIDEWTTESTAGNALAKLETFLGHTEAAVILTSRPYAVARLPFNLIWRKADLAPLDSGQQFLIAQQHLVPGNYTRESESPSVHSWSKSNVQPFIAQISAVPELEAFARTPLLLALLARIWRGEPLPGRRFDLYDLIIRMLVDTHPKMRARASTAATRPLHSKDFLVLIQAVAYRLKVDEVPHPIPAKTMQKFMVDALADEEILGYDKRDAYLIAACAMEMAEDEFGLLVPQGAKHVGFVHRIVGDHLAGRHLAELSTEIQLDAFVEMHGDPAWSDVLLAALNSQPNKHIVAQFVDSIVNRATTSRAEPWPRGIEASHAVWEFIGATLASDVNLAPRKTRELLGFVVDEIESSPFLSYRASLISILVDAAVIPSNWGDLLPIFRRWLDVTRPNPSEAVWAMAELPEELNDRVRKITIQSMRHEDSSVRSAAVKTFAVRYGTVRSTGTEVCSANNRPVDADLVEVIRSGPDARTQTAALMALVDGWPEDEVTWEHVEWARTTSKSNLRTGALFAIANRDQVTPLRELFDARDFGFVMNYLRHERELVDDHDWTAMNSTLVTRAVTESSDEQKGEFAEFALTTLRQRPLGEGNRQMCWQLACGPLNSHNELRDWVIGELNPEDGRTPLVLYNLNLIPDAWLEHEPMVRALTDQADTLLQRSWRGYFELSRRLPAVPVRDALMGALNGFRPIRAARELVERFGQDPKVVQEIENRFEADESASALAPIAIKCLGPKSGFARVYELLRSFNVRNPETADEPHVVVAVAVAQGWYELRQIANQTENNPLIEPGLAASILKEYNEKDVAAACMAVPTRKGLGWHISEIIRTWPSHCIDYTLEVLHRSDHITNGLADPIHSMALRAHANQPSPRSAEVLELAIDLLTPLPPELREVLAHDLCRASITPAQLIQAAHTWMNDPDQGVRRTIAVGTTQAFLSEYQQGDYPSPEFASWKNLVRAQLCAYGPNYEEDRQIAWICMLLLRAPELLDGQFETVGEATPPAVRLTDVFGNPDELLVDLILQEWDLLSRHLGEPPLQRLSSARATTETDESKVLLNLMAAVSVSPAFAEFIEQRIAAEESKDTISSTRQLVSTTPGYVGHLIATQGQTTANYRRVFKASCEGSNGNHFSNRERWAFTHLIDHWDITDADKQAILRQAETTNDGSSDHMHSDGLGEFGDGSVARAAHDVLYPHSNVAQRRLHLLIQWFGQSSSAQPDSEPFTWLEAIVLTFMSTPAEHLPLLIERVFHLRRLEVSREPMWKFTTPLLRRLATDAEAVESLISALNGLPSIESSPLFNDPALVPGQELAAATRRTFLFARFLKEAGKLTSEHLSTAIAGLRTGDPRTVVADPFASCAGPVSTLGAALTDGLTD</sequence>
<name>A0A0S2M3T3_9MICC</name>